<reference evidence="3" key="1">
    <citation type="submission" date="2024-02" db="EMBL/GenBank/DDBJ databases">
        <authorList>
            <consortium name="ELIXIR-Norway"/>
            <consortium name="Elixir Norway"/>
        </authorList>
    </citation>
    <scope>NUCLEOTIDE SEQUENCE</scope>
</reference>
<organism evidence="3 4">
    <name type="scientific">Sphagnum troendelagicum</name>
    <dbReference type="NCBI Taxonomy" id="128251"/>
    <lineage>
        <taxon>Eukaryota</taxon>
        <taxon>Viridiplantae</taxon>
        <taxon>Streptophyta</taxon>
        <taxon>Embryophyta</taxon>
        <taxon>Bryophyta</taxon>
        <taxon>Sphagnophytina</taxon>
        <taxon>Sphagnopsida</taxon>
        <taxon>Sphagnales</taxon>
        <taxon>Sphagnaceae</taxon>
        <taxon>Sphagnum</taxon>
    </lineage>
</organism>
<proteinExistence type="predicted"/>
<gene>
    <name evidence="3" type="ORF">CSSPTR1EN2_LOCUS17488</name>
</gene>
<evidence type="ECO:0000313" key="4">
    <source>
        <dbReference type="Proteomes" id="UP001497512"/>
    </source>
</evidence>
<protein>
    <recommendedName>
        <fullName evidence="5">ATP synthase protein MI25</fullName>
    </recommendedName>
</protein>
<feature type="transmembrane region" description="Helical" evidence="2">
    <location>
        <begin position="31"/>
        <end position="49"/>
    </location>
</feature>
<evidence type="ECO:0000256" key="2">
    <source>
        <dbReference type="SAM" id="Phobius"/>
    </source>
</evidence>
<evidence type="ECO:0008006" key="5">
    <source>
        <dbReference type="Google" id="ProtNLM"/>
    </source>
</evidence>
<keyword evidence="4" id="KW-1185">Reference proteome</keyword>
<dbReference type="PANTHER" id="PTHR36703">
    <property type="entry name" value="TRIACYLGLYCEROL LIPASE-LIKE PROTEIN"/>
    <property type="match status" value="1"/>
</dbReference>
<evidence type="ECO:0000313" key="3">
    <source>
        <dbReference type="EMBL" id="CAK9225374.1"/>
    </source>
</evidence>
<dbReference type="EMBL" id="OZ019897">
    <property type="protein sequence ID" value="CAK9225374.1"/>
    <property type="molecule type" value="Genomic_DNA"/>
</dbReference>
<keyword evidence="2" id="KW-0812">Transmembrane</keyword>
<keyword evidence="2" id="KW-1133">Transmembrane helix</keyword>
<keyword evidence="2" id="KW-0472">Membrane</keyword>
<sequence>MQQVRAKVLNAQKAVHETFFSVKDIFEKHNVVFTIGASLASAAAAWAGYTARQMHQKKVEDRLNSIEHAMATVHNLEEEHVKALTSSIGVSYAACAATAGTTLVIGYGFGFRGGRWFTLRKIQKQQQRLLNPRTPIRLSQVLRGKKPAGETPNSSKVENVNKVLEGAQSA</sequence>
<dbReference type="PANTHER" id="PTHR36703:SF1">
    <property type="entry name" value="TRIACYLGLYCEROL LIPASE-LIKE PROTEIN"/>
    <property type="match status" value="1"/>
</dbReference>
<evidence type="ECO:0000256" key="1">
    <source>
        <dbReference type="SAM" id="MobiDB-lite"/>
    </source>
</evidence>
<dbReference type="Proteomes" id="UP001497512">
    <property type="component" value="Chromosome 5"/>
</dbReference>
<feature type="region of interest" description="Disordered" evidence="1">
    <location>
        <begin position="144"/>
        <end position="170"/>
    </location>
</feature>
<accession>A0ABP0UMT6</accession>
<name>A0ABP0UMT6_9BRYO</name>